<dbReference type="AlphaFoldDB" id="A0A8J2K404"/>
<proteinExistence type="predicted"/>
<feature type="transmembrane region" description="Helical" evidence="1">
    <location>
        <begin position="38"/>
        <end position="56"/>
    </location>
</feature>
<sequence length="82" mass="8987">MKTELIPVVVVTALKLFLNSLSFVMGIVLLVGALRKNTHFICAWMVYSIIAAIFSTEEKVRRSSSLLVATVVAGGNSRRYGQ</sequence>
<organism evidence="2 3">
    <name type="scientific">Allacma fusca</name>
    <dbReference type="NCBI Taxonomy" id="39272"/>
    <lineage>
        <taxon>Eukaryota</taxon>
        <taxon>Metazoa</taxon>
        <taxon>Ecdysozoa</taxon>
        <taxon>Arthropoda</taxon>
        <taxon>Hexapoda</taxon>
        <taxon>Collembola</taxon>
        <taxon>Symphypleona</taxon>
        <taxon>Sminthuridae</taxon>
        <taxon>Allacma</taxon>
    </lineage>
</organism>
<keyword evidence="1" id="KW-1133">Transmembrane helix</keyword>
<keyword evidence="3" id="KW-1185">Reference proteome</keyword>
<gene>
    <name evidence="2" type="ORF">AFUS01_LOCUS20984</name>
</gene>
<accession>A0A8J2K404</accession>
<feature type="transmembrane region" description="Helical" evidence="1">
    <location>
        <begin position="6"/>
        <end position="31"/>
    </location>
</feature>
<keyword evidence="1" id="KW-0472">Membrane</keyword>
<name>A0A8J2K404_9HEXA</name>
<evidence type="ECO:0000313" key="2">
    <source>
        <dbReference type="EMBL" id="CAG7732465.1"/>
    </source>
</evidence>
<protein>
    <submittedName>
        <fullName evidence="2">Uncharacterized protein</fullName>
    </submittedName>
</protein>
<evidence type="ECO:0000256" key="1">
    <source>
        <dbReference type="SAM" id="Phobius"/>
    </source>
</evidence>
<comment type="caution">
    <text evidence="2">The sequence shown here is derived from an EMBL/GenBank/DDBJ whole genome shotgun (WGS) entry which is preliminary data.</text>
</comment>
<reference evidence="2" key="1">
    <citation type="submission" date="2021-06" db="EMBL/GenBank/DDBJ databases">
        <authorList>
            <person name="Hodson N. C."/>
            <person name="Mongue J. A."/>
            <person name="Jaron S. K."/>
        </authorList>
    </citation>
    <scope>NUCLEOTIDE SEQUENCE</scope>
</reference>
<dbReference type="EMBL" id="CAJVCH010232102">
    <property type="protein sequence ID" value="CAG7732465.1"/>
    <property type="molecule type" value="Genomic_DNA"/>
</dbReference>
<evidence type="ECO:0000313" key="3">
    <source>
        <dbReference type="Proteomes" id="UP000708208"/>
    </source>
</evidence>
<keyword evidence="1" id="KW-0812">Transmembrane</keyword>
<dbReference type="Proteomes" id="UP000708208">
    <property type="component" value="Unassembled WGS sequence"/>
</dbReference>